<dbReference type="InterPro" id="IPR036397">
    <property type="entry name" value="RNaseH_sf"/>
</dbReference>
<dbReference type="RefSeq" id="XP_005764196.1">
    <property type="nucleotide sequence ID" value="XM_005764139.1"/>
</dbReference>
<dbReference type="KEGG" id="ehx:EMIHUDRAFT_120241"/>
<dbReference type="SUPFAM" id="SSF53098">
    <property type="entry name" value="Ribonuclease H-like"/>
    <property type="match status" value="1"/>
</dbReference>
<evidence type="ECO:0000259" key="2">
    <source>
        <dbReference type="Pfam" id="PF13456"/>
    </source>
</evidence>
<dbReference type="Gene3D" id="3.30.420.10">
    <property type="entry name" value="Ribonuclease H-like superfamily/Ribonuclease H"/>
    <property type="match status" value="1"/>
</dbReference>
<organism evidence="3 4">
    <name type="scientific">Emiliania huxleyi (strain CCMP1516)</name>
    <dbReference type="NCBI Taxonomy" id="280463"/>
    <lineage>
        <taxon>Eukaryota</taxon>
        <taxon>Haptista</taxon>
        <taxon>Haptophyta</taxon>
        <taxon>Prymnesiophyceae</taxon>
        <taxon>Isochrysidales</taxon>
        <taxon>Noelaerhabdaceae</taxon>
        <taxon>Emiliania</taxon>
    </lineage>
</organism>
<feature type="compositionally biased region" description="Basic and acidic residues" evidence="1">
    <location>
        <begin position="562"/>
        <end position="580"/>
    </location>
</feature>
<feature type="region of interest" description="Disordered" evidence="1">
    <location>
        <begin position="816"/>
        <end position="839"/>
    </location>
</feature>
<dbReference type="HOGENOM" id="CLU_322496_0_0_1"/>
<reference evidence="3" key="2">
    <citation type="submission" date="2024-10" db="UniProtKB">
        <authorList>
            <consortium name="EnsemblProtists"/>
        </authorList>
    </citation>
    <scope>IDENTIFICATION</scope>
</reference>
<dbReference type="InterPro" id="IPR002156">
    <property type="entry name" value="RNaseH_domain"/>
</dbReference>
<feature type="compositionally biased region" description="Basic residues" evidence="1">
    <location>
        <begin position="438"/>
        <end position="448"/>
    </location>
</feature>
<dbReference type="PaxDb" id="2903-EOD11767"/>
<dbReference type="GO" id="GO:0004523">
    <property type="term" value="F:RNA-DNA hybrid ribonuclease activity"/>
    <property type="evidence" value="ECO:0007669"/>
    <property type="project" value="InterPro"/>
</dbReference>
<dbReference type="AlphaFoldDB" id="A0A0D3IKI2"/>
<evidence type="ECO:0000313" key="4">
    <source>
        <dbReference type="Proteomes" id="UP000013827"/>
    </source>
</evidence>
<evidence type="ECO:0000256" key="1">
    <source>
        <dbReference type="SAM" id="MobiDB-lite"/>
    </source>
</evidence>
<feature type="region of interest" description="Disordered" evidence="1">
    <location>
        <begin position="33"/>
        <end position="62"/>
    </location>
</feature>
<feature type="region of interest" description="Disordered" evidence="1">
    <location>
        <begin position="635"/>
        <end position="660"/>
    </location>
</feature>
<feature type="compositionally biased region" description="Low complexity" evidence="1">
    <location>
        <begin position="643"/>
        <end position="654"/>
    </location>
</feature>
<protein>
    <recommendedName>
        <fullName evidence="2">RNase H type-1 domain-containing protein</fullName>
    </recommendedName>
</protein>
<proteinExistence type="predicted"/>
<dbReference type="Proteomes" id="UP000013827">
    <property type="component" value="Unassembled WGS sequence"/>
</dbReference>
<feature type="domain" description="RNase H type-1" evidence="2">
    <location>
        <begin position="125"/>
        <end position="204"/>
    </location>
</feature>
<keyword evidence="4" id="KW-1185">Reference proteome</keyword>
<name>A0A0D3IKI2_EMIH1</name>
<reference evidence="4" key="1">
    <citation type="journal article" date="2013" name="Nature">
        <title>Pan genome of the phytoplankton Emiliania underpins its global distribution.</title>
        <authorList>
            <person name="Read B.A."/>
            <person name="Kegel J."/>
            <person name="Klute M.J."/>
            <person name="Kuo A."/>
            <person name="Lefebvre S.C."/>
            <person name="Maumus F."/>
            <person name="Mayer C."/>
            <person name="Miller J."/>
            <person name="Monier A."/>
            <person name="Salamov A."/>
            <person name="Young J."/>
            <person name="Aguilar M."/>
            <person name="Claverie J.M."/>
            <person name="Frickenhaus S."/>
            <person name="Gonzalez K."/>
            <person name="Herman E.K."/>
            <person name="Lin Y.C."/>
            <person name="Napier J."/>
            <person name="Ogata H."/>
            <person name="Sarno A.F."/>
            <person name="Shmutz J."/>
            <person name="Schroeder D."/>
            <person name="de Vargas C."/>
            <person name="Verret F."/>
            <person name="von Dassow P."/>
            <person name="Valentin K."/>
            <person name="Van de Peer Y."/>
            <person name="Wheeler G."/>
            <person name="Dacks J.B."/>
            <person name="Delwiche C.F."/>
            <person name="Dyhrman S.T."/>
            <person name="Glockner G."/>
            <person name="John U."/>
            <person name="Richards T."/>
            <person name="Worden A.Z."/>
            <person name="Zhang X."/>
            <person name="Grigoriev I.V."/>
            <person name="Allen A.E."/>
            <person name="Bidle K."/>
            <person name="Borodovsky M."/>
            <person name="Bowler C."/>
            <person name="Brownlee C."/>
            <person name="Cock J.M."/>
            <person name="Elias M."/>
            <person name="Gladyshev V.N."/>
            <person name="Groth M."/>
            <person name="Guda C."/>
            <person name="Hadaegh A."/>
            <person name="Iglesias-Rodriguez M.D."/>
            <person name="Jenkins J."/>
            <person name="Jones B.M."/>
            <person name="Lawson T."/>
            <person name="Leese F."/>
            <person name="Lindquist E."/>
            <person name="Lobanov A."/>
            <person name="Lomsadze A."/>
            <person name="Malik S.B."/>
            <person name="Marsh M.E."/>
            <person name="Mackinder L."/>
            <person name="Mock T."/>
            <person name="Mueller-Roeber B."/>
            <person name="Pagarete A."/>
            <person name="Parker M."/>
            <person name="Probert I."/>
            <person name="Quesneville H."/>
            <person name="Raines C."/>
            <person name="Rensing S.A."/>
            <person name="Riano-Pachon D.M."/>
            <person name="Richier S."/>
            <person name="Rokitta S."/>
            <person name="Shiraiwa Y."/>
            <person name="Soanes D.M."/>
            <person name="van der Giezen M."/>
            <person name="Wahlund T.M."/>
            <person name="Williams B."/>
            <person name="Wilson W."/>
            <person name="Wolfe G."/>
            <person name="Wurch L.L."/>
        </authorList>
    </citation>
    <scope>NUCLEOTIDE SEQUENCE</scope>
</reference>
<feature type="region of interest" description="Disordered" evidence="1">
    <location>
        <begin position="434"/>
        <end position="461"/>
    </location>
</feature>
<dbReference type="GO" id="GO:0003676">
    <property type="term" value="F:nucleic acid binding"/>
    <property type="evidence" value="ECO:0007669"/>
    <property type="project" value="InterPro"/>
</dbReference>
<accession>A0A0D3IKI2</accession>
<feature type="compositionally biased region" description="Gly residues" evidence="1">
    <location>
        <begin position="583"/>
        <end position="595"/>
    </location>
</feature>
<dbReference type="EnsemblProtists" id="EOD11767">
    <property type="protein sequence ID" value="EOD11767"/>
    <property type="gene ID" value="EMIHUDRAFT_120241"/>
</dbReference>
<sequence length="839" mass="89272">MSGSAEPCAYCAKYAAGHCIGLGAFPDLETQQQQRRLELEAQHRSAGTLPPPPPTTSGSNGLLQAFDEGDVPYYYHKDTSHTLACKYELLDTSVANPEWARDPPADVAVTEARGQMATGALRLRFDGSFRAGGAGGAAAVLSKDGVVWWEGARFVPSCVTSSHAEFEGLILGLEAARALSPDALRVEGDCRVVIDQMSGKARARKLSEPAGRAREALARLPLGSAPSFGAIAYLLAADALRALGGSRGGSNPRSRLLRDVARRRRKLRRSEEATARRGARAGLALGRRGAAAPCATAMGEEVAFKMPGTAVSGVSGRPFADLDVSTVPGECFDELRVAHTELVSNHDLTDKCQRDWRKWVECREVVSPGTATNEAKAEPRFRFFPHELTPAAELLPLAQFSSTNEYLHLAQRRYTSGVHHSNWLALAEELTEEALRSGGRKAPSKRKKAAEEGKRAPNGQLHDILGDAAMGQGAQRRLVADLKLTSSLASKGKDAAGDGELGWKGAYVRFGNTEPGLLNLTVNELACGESGIVHGFNVGLRSPHAVTPHAVSPQRASAWARGDADEVREASAREAAERLRASGAGGSDGGDGGGWADWPQSELDGAPVWDPSADDGEAAFGDGALGGWDGAALGSAGAGASGSGAAWMSPAASAEPERARRPIETVKVGRVSGPYVRRNGYHVEVRVQHPAGDDRAVAEETAHTLWISHQVLDETALLRGAEEQDLSVEAVAEEADALLPRRRRTRRERDVCPIPAPPPSPQVLSFLASRGIDLSDGDWALDDPDVPFSTQHASLRTLTDYYPDLKEHLAEKLLGPQTGATRTPPFKNMAMGSHPLSGW</sequence>
<dbReference type="InterPro" id="IPR012337">
    <property type="entry name" value="RNaseH-like_sf"/>
</dbReference>
<dbReference type="GeneID" id="17257920"/>
<evidence type="ECO:0000313" key="3">
    <source>
        <dbReference type="EnsemblProtists" id="EOD11767"/>
    </source>
</evidence>
<feature type="region of interest" description="Disordered" evidence="1">
    <location>
        <begin position="548"/>
        <end position="623"/>
    </location>
</feature>
<dbReference type="Pfam" id="PF13456">
    <property type="entry name" value="RVT_3"/>
    <property type="match status" value="1"/>
</dbReference>